<proteinExistence type="inferred from homology"/>
<dbReference type="InterPro" id="IPR008778">
    <property type="entry name" value="Pirin_C_dom"/>
</dbReference>
<evidence type="ECO:0000256" key="1">
    <source>
        <dbReference type="ARBA" id="ARBA00008416"/>
    </source>
</evidence>
<feature type="domain" description="Pirin N-terminal" evidence="3">
    <location>
        <begin position="62"/>
        <end position="140"/>
    </location>
</feature>
<dbReference type="Pfam" id="PF05726">
    <property type="entry name" value="Pirin_C"/>
    <property type="match status" value="1"/>
</dbReference>
<gene>
    <name evidence="5" type="ORF">UFOPK1358_00537</name>
</gene>
<dbReference type="SUPFAM" id="SSF51182">
    <property type="entry name" value="RmlC-like cupins"/>
    <property type="match status" value="1"/>
</dbReference>
<evidence type="ECO:0000259" key="3">
    <source>
        <dbReference type="Pfam" id="PF02678"/>
    </source>
</evidence>
<organism evidence="5">
    <name type="scientific">freshwater metagenome</name>
    <dbReference type="NCBI Taxonomy" id="449393"/>
    <lineage>
        <taxon>unclassified sequences</taxon>
        <taxon>metagenomes</taxon>
        <taxon>ecological metagenomes</taxon>
    </lineage>
</organism>
<feature type="compositionally biased region" description="Basic and acidic residues" evidence="2">
    <location>
        <begin position="322"/>
        <end position="342"/>
    </location>
</feature>
<feature type="region of interest" description="Disordered" evidence="2">
    <location>
        <begin position="318"/>
        <end position="342"/>
    </location>
</feature>
<evidence type="ECO:0000256" key="2">
    <source>
        <dbReference type="SAM" id="MobiDB-lite"/>
    </source>
</evidence>
<dbReference type="PIRSF" id="PIRSF006232">
    <property type="entry name" value="Pirin"/>
    <property type="match status" value="1"/>
</dbReference>
<protein>
    <submittedName>
        <fullName evidence="5">Unannotated protein</fullName>
    </submittedName>
</protein>
<dbReference type="InterPro" id="IPR012093">
    <property type="entry name" value="Pirin"/>
</dbReference>
<evidence type="ECO:0000313" key="5">
    <source>
        <dbReference type="EMBL" id="CAB4533122.1"/>
    </source>
</evidence>
<evidence type="ECO:0000259" key="4">
    <source>
        <dbReference type="Pfam" id="PF05726"/>
    </source>
</evidence>
<dbReference type="Gene3D" id="2.60.120.10">
    <property type="entry name" value="Jelly Rolls"/>
    <property type="match status" value="2"/>
</dbReference>
<comment type="similarity">
    <text evidence="1">Belongs to the pirin family.</text>
</comment>
<dbReference type="AlphaFoldDB" id="A0A6J6B242"/>
<sequence>MPQHPVLQTVSLGPQWPTIDPFLFCAHHKDAYPEGNEQFGPAASLEGRQMGSDFAGKDGWSMYHGSEVPGFPQHPHRGFETVTFVRTGLIDHSDSLGAAARFGAGDVQWLTAGNGIVHSEMFPLLSSSSPNPAELFQIWLNLPAEDKLVEPHFTMLWNHQIPRVQFTDDQQRSTEVTVIAGELPNMTSSPPAPPPSSWAARTDSDVAIWSIRMQAGAEWTLPAALGPDTARILYFFEGSTLAVAGEEYPAETGLAIAADCEIQLVAGTEAVELLLLQGRPIGEPVAQHGPFVMNTRAELEQAFADYRRTEFGGWPWPLDGPVHGEEPKRFARHTDGRVEQPE</sequence>
<reference evidence="5" key="1">
    <citation type="submission" date="2020-05" db="EMBL/GenBank/DDBJ databases">
        <authorList>
            <person name="Chiriac C."/>
            <person name="Salcher M."/>
            <person name="Ghai R."/>
            <person name="Kavagutti S V."/>
        </authorList>
    </citation>
    <scope>NUCLEOTIDE SEQUENCE</scope>
</reference>
<name>A0A6J6B242_9ZZZZ</name>
<accession>A0A6J6B242</accession>
<dbReference type="PANTHER" id="PTHR13903:SF8">
    <property type="entry name" value="PIRIN"/>
    <property type="match status" value="1"/>
</dbReference>
<feature type="domain" description="Pirin C-terminal" evidence="4">
    <location>
        <begin position="209"/>
        <end position="312"/>
    </location>
</feature>
<dbReference type="PANTHER" id="PTHR13903">
    <property type="entry name" value="PIRIN-RELATED"/>
    <property type="match status" value="1"/>
</dbReference>
<dbReference type="Pfam" id="PF02678">
    <property type="entry name" value="Pirin"/>
    <property type="match status" value="1"/>
</dbReference>
<dbReference type="InterPro" id="IPR003829">
    <property type="entry name" value="Pirin_N_dom"/>
</dbReference>
<dbReference type="EMBL" id="CAEZSF010000034">
    <property type="protein sequence ID" value="CAB4533122.1"/>
    <property type="molecule type" value="Genomic_DNA"/>
</dbReference>
<dbReference type="InterPro" id="IPR011051">
    <property type="entry name" value="RmlC_Cupin_sf"/>
</dbReference>
<dbReference type="CDD" id="cd02909">
    <property type="entry name" value="cupin_pirin_N"/>
    <property type="match status" value="1"/>
</dbReference>
<dbReference type="InterPro" id="IPR014710">
    <property type="entry name" value="RmlC-like_jellyroll"/>
</dbReference>